<feature type="binding site" evidence="8">
    <location>
        <position position="59"/>
    </location>
    <ligand>
        <name>beta-alanine</name>
        <dbReference type="ChEBI" id="CHEBI:57966"/>
    </ligand>
</feature>
<reference evidence="9 10" key="1">
    <citation type="submission" date="2019-05" db="EMBL/GenBank/DDBJ databases">
        <title>Nesterenkonia sp. GY239, isolated from the Southern Atlantic Ocean.</title>
        <authorList>
            <person name="Zhang G."/>
        </authorList>
    </citation>
    <scope>NUCLEOTIDE SEQUENCE [LARGE SCALE GENOMIC DNA]</scope>
    <source>
        <strain evidence="9 10">GY239</strain>
    </source>
</reference>
<feature type="active site" description="Proton donor" evidence="8">
    <location>
        <position position="35"/>
    </location>
</feature>
<dbReference type="PANTHER" id="PTHR21299">
    <property type="entry name" value="CYTIDYLATE KINASE/PANTOATE-BETA-ALANINE LIGASE"/>
    <property type="match status" value="1"/>
</dbReference>
<feature type="binding site" evidence="8">
    <location>
        <begin position="190"/>
        <end position="193"/>
    </location>
    <ligand>
        <name>ATP</name>
        <dbReference type="ChEBI" id="CHEBI:30616"/>
    </ligand>
</feature>
<keyword evidence="6 8" id="KW-0067">ATP-binding</keyword>
<evidence type="ECO:0000256" key="6">
    <source>
        <dbReference type="ARBA" id="ARBA00022840"/>
    </source>
</evidence>
<evidence type="ECO:0000256" key="5">
    <source>
        <dbReference type="ARBA" id="ARBA00022741"/>
    </source>
</evidence>
<dbReference type="EMBL" id="VAWA01000020">
    <property type="protein sequence ID" value="TLP72774.1"/>
    <property type="molecule type" value="Genomic_DNA"/>
</dbReference>
<dbReference type="NCBIfam" id="TIGR00018">
    <property type="entry name" value="panC"/>
    <property type="match status" value="1"/>
</dbReference>
<evidence type="ECO:0000256" key="8">
    <source>
        <dbReference type="HAMAP-Rule" id="MF_00158"/>
    </source>
</evidence>
<protein>
    <recommendedName>
        <fullName evidence="8">Pantothenate synthetase</fullName>
        <shortName evidence="8">PS</shortName>
        <ecNumber evidence="8">6.3.2.1</ecNumber>
    </recommendedName>
    <alternativeName>
        <fullName evidence="8">Pantoate--beta-alanine ligase</fullName>
    </alternativeName>
    <alternativeName>
        <fullName evidence="8">Pantoate-activating enzyme</fullName>
    </alternativeName>
</protein>
<dbReference type="SUPFAM" id="SSF52374">
    <property type="entry name" value="Nucleotidylyl transferase"/>
    <property type="match status" value="1"/>
</dbReference>
<gene>
    <name evidence="8" type="primary">panC</name>
    <name evidence="9" type="ORF">FEF27_11480</name>
</gene>
<feature type="binding site" evidence="8">
    <location>
        <position position="159"/>
    </location>
    <ligand>
        <name>(R)-pantoate</name>
        <dbReference type="ChEBI" id="CHEBI:15980"/>
    </ligand>
</feature>
<dbReference type="Gene3D" id="3.40.50.620">
    <property type="entry name" value="HUPs"/>
    <property type="match status" value="1"/>
</dbReference>
<evidence type="ECO:0000256" key="1">
    <source>
        <dbReference type="ARBA" id="ARBA00004990"/>
    </source>
</evidence>
<dbReference type="GO" id="GO:0015940">
    <property type="term" value="P:pantothenate biosynthetic process"/>
    <property type="evidence" value="ECO:0007669"/>
    <property type="project" value="UniProtKB-UniRule"/>
</dbReference>
<feature type="binding site" evidence="8">
    <location>
        <position position="182"/>
    </location>
    <ligand>
        <name>ATP</name>
        <dbReference type="ChEBI" id="CHEBI:30616"/>
    </ligand>
</feature>
<keyword evidence="8" id="KW-0963">Cytoplasm</keyword>
<dbReference type="GO" id="GO:0005829">
    <property type="term" value="C:cytosol"/>
    <property type="evidence" value="ECO:0007669"/>
    <property type="project" value="TreeGrafter"/>
</dbReference>
<evidence type="ECO:0000313" key="9">
    <source>
        <dbReference type="EMBL" id="TLP72774.1"/>
    </source>
</evidence>
<dbReference type="HAMAP" id="MF_00158">
    <property type="entry name" value="PanC"/>
    <property type="match status" value="1"/>
</dbReference>
<accession>A0A5R9A3K3</accession>
<proteinExistence type="inferred from homology"/>
<dbReference type="Gene3D" id="3.30.1300.10">
    <property type="entry name" value="Pantoate-beta-alanine ligase, C-terminal domain"/>
    <property type="match status" value="1"/>
</dbReference>
<name>A0A5R9A3K3_9MICC</name>
<comment type="function">
    <text evidence="8">Catalyzes the condensation of pantoate with beta-alanine in an ATP-dependent reaction via a pantoyl-adenylate intermediate.</text>
</comment>
<keyword evidence="4 8" id="KW-0566">Pantothenate biosynthesis</keyword>
<comment type="pathway">
    <text evidence="1 8">Cofactor biosynthesis; (R)-pantothenate biosynthesis; (R)-pantothenate from (R)-pantoate and beta-alanine: step 1/1.</text>
</comment>
<comment type="subcellular location">
    <subcellularLocation>
        <location evidence="8">Cytoplasm</location>
    </subcellularLocation>
</comment>
<dbReference type="GO" id="GO:0005524">
    <property type="term" value="F:ATP binding"/>
    <property type="evidence" value="ECO:0007669"/>
    <property type="project" value="UniProtKB-KW"/>
</dbReference>
<comment type="catalytic activity">
    <reaction evidence="7 8">
        <text>(R)-pantoate + beta-alanine + ATP = (R)-pantothenate + AMP + diphosphate + H(+)</text>
        <dbReference type="Rhea" id="RHEA:10912"/>
        <dbReference type="ChEBI" id="CHEBI:15378"/>
        <dbReference type="ChEBI" id="CHEBI:15980"/>
        <dbReference type="ChEBI" id="CHEBI:29032"/>
        <dbReference type="ChEBI" id="CHEBI:30616"/>
        <dbReference type="ChEBI" id="CHEBI:33019"/>
        <dbReference type="ChEBI" id="CHEBI:57966"/>
        <dbReference type="ChEBI" id="CHEBI:456215"/>
        <dbReference type="EC" id="6.3.2.1"/>
    </reaction>
</comment>
<dbReference type="OrthoDB" id="9773087at2"/>
<dbReference type="InterPro" id="IPR003721">
    <property type="entry name" value="Pantoate_ligase"/>
</dbReference>
<keyword evidence="5 8" id="KW-0547">Nucleotide-binding</keyword>
<dbReference type="NCBIfam" id="TIGR00125">
    <property type="entry name" value="cyt_tran_rel"/>
    <property type="match status" value="1"/>
</dbReference>
<dbReference type="InterPro" id="IPR004821">
    <property type="entry name" value="Cyt_trans-like"/>
</dbReference>
<dbReference type="AlphaFoldDB" id="A0A5R9A3K3"/>
<dbReference type="GO" id="GO:0004592">
    <property type="term" value="F:pantoate-beta-alanine ligase activity"/>
    <property type="evidence" value="ECO:0007669"/>
    <property type="project" value="UniProtKB-UniRule"/>
</dbReference>
<comment type="miscellaneous">
    <text evidence="8">The reaction proceeds by a bi uni uni bi ping pong mechanism.</text>
</comment>
<evidence type="ECO:0000313" key="10">
    <source>
        <dbReference type="Proteomes" id="UP000306544"/>
    </source>
</evidence>
<keyword evidence="3 8" id="KW-0436">Ligase</keyword>
<dbReference type="InterPro" id="IPR042176">
    <property type="entry name" value="Pantoate_ligase_C"/>
</dbReference>
<dbReference type="EC" id="6.3.2.1" evidence="8"/>
<evidence type="ECO:0000256" key="4">
    <source>
        <dbReference type="ARBA" id="ARBA00022655"/>
    </source>
</evidence>
<evidence type="ECO:0000256" key="7">
    <source>
        <dbReference type="ARBA" id="ARBA00048258"/>
    </source>
</evidence>
<comment type="caution">
    <text evidence="9">The sequence shown here is derived from an EMBL/GenBank/DDBJ whole genome shotgun (WGS) entry which is preliminary data.</text>
</comment>
<dbReference type="UniPathway" id="UPA00028">
    <property type="reaction ID" value="UER00005"/>
</dbReference>
<evidence type="ECO:0000256" key="3">
    <source>
        <dbReference type="ARBA" id="ARBA00022598"/>
    </source>
</evidence>
<evidence type="ECO:0000256" key="2">
    <source>
        <dbReference type="ARBA" id="ARBA00009256"/>
    </source>
</evidence>
<organism evidence="9 10">
    <name type="scientific">Nesterenkonia sphaerica</name>
    <dbReference type="NCBI Taxonomy" id="1804988"/>
    <lineage>
        <taxon>Bacteria</taxon>
        <taxon>Bacillati</taxon>
        <taxon>Actinomycetota</taxon>
        <taxon>Actinomycetes</taxon>
        <taxon>Micrococcales</taxon>
        <taxon>Micrococcaceae</taxon>
        <taxon>Nesterenkonia</taxon>
    </lineage>
</organism>
<dbReference type="PANTHER" id="PTHR21299:SF1">
    <property type="entry name" value="PANTOATE--BETA-ALANINE LIGASE"/>
    <property type="match status" value="1"/>
</dbReference>
<dbReference type="Pfam" id="PF02569">
    <property type="entry name" value="Pantoate_ligase"/>
    <property type="match status" value="1"/>
</dbReference>
<dbReference type="Proteomes" id="UP000306544">
    <property type="component" value="Unassembled WGS sequence"/>
</dbReference>
<feature type="binding site" evidence="8">
    <location>
        <position position="59"/>
    </location>
    <ligand>
        <name>(R)-pantoate</name>
        <dbReference type="ChEBI" id="CHEBI:15980"/>
    </ligand>
</feature>
<keyword evidence="10" id="KW-1185">Reference proteome</keyword>
<feature type="binding site" evidence="8">
    <location>
        <begin position="153"/>
        <end position="156"/>
    </location>
    <ligand>
        <name>ATP</name>
        <dbReference type="ChEBI" id="CHEBI:30616"/>
    </ligand>
</feature>
<comment type="subunit">
    <text evidence="8">Homodimer.</text>
</comment>
<feature type="binding site" evidence="8">
    <location>
        <begin position="28"/>
        <end position="35"/>
    </location>
    <ligand>
        <name>ATP</name>
        <dbReference type="ChEBI" id="CHEBI:30616"/>
    </ligand>
</feature>
<comment type="similarity">
    <text evidence="2 8">Belongs to the pantothenate synthetase family.</text>
</comment>
<sequence length="292" mass="31479">MTGIRAAVLQAVEHTAAAHPVVGIVPTMGALHPGHASLLQAARESSDVVIASVFVNPLQFDDPTDYQLYPRQLETDMQMLTEHGVDCVFAPDLQEMYPGYPAAPLIRVSTGELGRRWEGASRPGHFDGVATVVTKLFTILAPPAAVACEAWFGQKDAEQLAVIRRLVEDLNLPVRIRSLPNVRDENGVALSSRNLRLSAADYDAACALSRALFTLAARAQAHQPLDLSQLRAQLQAAQRLDLDYLVVVDPDTMQETADDPLRQPALALIAARVGPVRLIDTMELCPGAAPTG</sequence>
<dbReference type="InterPro" id="IPR014729">
    <property type="entry name" value="Rossmann-like_a/b/a_fold"/>
</dbReference>